<dbReference type="Pfam" id="PF13346">
    <property type="entry name" value="ABC2_membrane_5"/>
    <property type="match status" value="1"/>
</dbReference>
<dbReference type="RefSeq" id="WP_039689912.1">
    <property type="nucleotide sequence ID" value="NZ_CP009302.1"/>
</dbReference>
<gene>
    <name evidence="2" type="ORF">JI75_07465</name>
</gene>
<dbReference type="AlphaFoldDB" id="A0A0A8B5A1"/>
<dbReference type="InterPro" id="IPR025699">
    <property type="entry name" value="ABC2_memb-like"/>
</dbReference>
<feature type="transmembrane region" description="Helical" evidence="1">
    <location>
        <begin position="206"/>
        <end position="230"/>
    </location>
</feature>
<evidence type="ECO:0008006" key="4">
    <source>
        <dbReference type="Google" id="ProtNLM"/>
    </source>
</evidence>
<feature type="transmembrane region" description="Helical" evidence="1">
    <location>
        <begin position="166"/>
        <end position="186"/>
    </location>
</feature>
<organism evidence="2 3">
    <name type="scientific">Berryella intestinalis</name>
    <dbReference type="NCBI Taxonomy" id="1531429"/>
    <lineage>
        <taxon>Bacteria</taxon>
        <taxon>Bacillati</taxon>
        <taxon>Actinomycetota</taxon>
        <taxon>Coriobacteriia</taxon>
        <taxon>Eggerthellales</taxon>
        <taxon>Eggerthellaceae</taxon>
        <taxon>Berryella</taxon>
    </lineage>
</organism>
<evidence type="ECO:0000256" key="1">
    <source>
        <dbReference type="SAM" id="Phobius"/>
    </source>
</evidence>
<keyword evidence="3" id="KW-1185">Reference proteome</keyword>
<keyword evidence="1" id="KW-0472">Membrane</keyword>
<dbReference type="EMBL" id="CP009302">
    <property type="protein sequence ID" value="AJC12524.1"/>
    <property type="molecule type" value="Genomic_DNA"/>
</dbReference>
<name>A0A0A8B5A1_9ACTN</name>
<protein>
    <recommendedName>
        <fullName evidence="4">ABC-2 transporter permease</fullName>
    </recommendedName>
</protein>
<proteinExistence type="predicted"/>
<evidence type="ECO:0000313" key="2">
    <source>
        <dbReference type="EMBL" id="AJC12524.1"/>
    </source>
</evidence>
<feature type="transmembrane region" description="Helical" evidence="1">
    <location>
        <begin position="39"/>
        <end position="59"/>
    </location>
</feature>
<feature type="transmembrane region" description="Helical" evidence="1">
    <location>
        <begin position="80"/>
        <end position="108"/>
    </location>
</feature>
<reference evidence="2 3" key="2">
    <citation type="journal article" date="2015" name="Genome Announc.">
        <title>Complete Genome Sequence of Coriobacteriaceae Strain 68-1-3, a Novel Mucus-Degrading Isolate from the Swine Intestinal Tract.</title>
        <authorList>
            <person name="Looft T."/>
            <person name="Bayles D.O."/>
            <person name="Alt D.P."/>
            <person name="Stanton T.B."/>
        </authorList>
    </citation>
    <scope>NUCLEOTIDE SEQUENCE [LARGE SCALE GENOMIC DNA]</scope>
    <source>
        <strain evidence="2 3">68-1-3</strain>
    </source>
</reference>
<dbReference type="Proteomes" id="UP000031121">
    <property type="component" value="Chromosome"/>
</dbReference>
<feature type="transmembrane region" description="Helical" evidence="1">
    <location>
        <begin position="12"/>
        <end position="33"/>
    </location>
</feature>
<dbReference type="OrthoDB" id="9922769at2"/>
<dbReference type="HOGENOM" id="CLU_1159554_0_0_11"/>
<keyword evidence="1" id="KW-0812">Transmembrane</keyword>
<reference evidence="3" key="1">
    <citation type="submission" date="2014-08" db="EMBL/GenBank/DDBJ databases">
        <title>Coriobacteriaceae sp. complete genome.</title>
        <authorList>
            <person name="Looft T."/>
            <person name="Bayles D.O."/>
            <person name="Stanton T.B."/>
        </authorList>
    </citation>
    <scope>NUCLEOTIDE SEQUENCE [LARGE SCALE GENOMIC DNA]</scope>
    <source>
        <strain evidence="3">68-1-3</strain>
    </source>
</reference>
<feature type="transmembrane region" description="Helical" evidence="1">
    <location>
        <begin position="128"/>
        <end position="154"/>
    </location>
</feature>
<evidence type="ECO:0000313" key="3">
    <source>
        <dbReference type="Proteomes" id="UP000031121"/>
    </source>
</evidence>
<keyword evidence="1" id="KW-1133">Transmembrane helix</keyword>
<accession>A0A0A8B5A1</accession>
<dbReference type="STRING" id="1531429.JI75_07465"/>
<dbReference type="KEGG" id="cbac:JI75_07465"/>
<sequence>MRENILTDWIIVRWSIVSAMGISLAAALVAAFFSGNPALFIGLMGFQIPYLYLATAFNAEADQGWLNLRLAANPDRASLVAARYVMMLAVMAASAVLSLVLYMVLIAGVTALAPAVGVLADWLDNAEISWGAAVLCAVVASFMSGLSGAISFPFMFKSGLTKATTFAPMALFLIMCFGIYAAQGLFKGSAVADWVSGLLASFGTDGVAYLAAAVFVGVTCVAMAISYVVACRVFARRDI</sequence>